<name>A0ABT1X8N3_9PROT</name>
<accession>A0ABT1X8N3</accession>
<sequence length="68" mass="7272">MSGSAEGPDVQERAQIAAAGLDATFAAHPAEVLTALRNVRSMRDRLQRPENPSLEPATVFRTPAETTP</sequence>
<evidence type="ECO:0000313" key="2">
    <source>
        <dbReference type="EMBL" id="MCR0983748.1"/>
    </source>
</evidence>
<dbReference type="EMBL" id="JANJOU010000016">
    <property type="protein sequence ID" value="MCR0983748.1"/>
    <property type="molecule type" value="Genomic_DNA"/>
</dbReference>
<dbReference type="RefSeq" id="WP_257717414.1">
    <property type="nucleotide sequence ID" value="NZ_JANJOU010000016.1"/>
</dbReference>
<comment type="caution">
    <text evidence="2">The sequence shown here is derived from an EMBL/GenBank/DDBJ whole genome shotgun (WGS) entry which is preliminary data.</text>
</comment>
<organism evidence="2 3">
    <name type="scientific">Roseomonas populi</name>
    <dbReference type="NCBI Taxonomy" id="3121582"/>
    <lineage>
        <taxon>Bacteria</taxon>
        <taxon>Pseudomonadati</taxon>
        <taxon>Pseudomonadota</taxon>
        <taxon>Alphaproteobacteria</taxon>
        <taxon>Acetobacterales</taxon>
        <taxon>Roseomonadaceae</taxon>
        <taxon>Roseomonas</taxon>
    </lineage>
</organism>
<feature type="region of interest" description="Disordered" evidence="1">
    <location>
        <begin position="43"/>
        <end position="68"/>
    </location>
</feature>
<proteinExistence type="predicted"/>
<reference evidence="2 3" key="1">
    <citation type="submission" date="2022-06" db="EMBL/GenBank/DDBJ databases">
        <title>Roseomonas CN29.</title>
        <authorList>
            <person name="Cheng Y."/>
            <person name="He X."/>
        </authorList>
    </citation>
    <scope>NUCLEOTIDE SEQUENCE [LARGE SCALE GENOMIC DNA]</scope>
    <source>
        <strain evidence="2 3">CN29</strain>
    </source>
</reference>
<evidence type="ECO:0000313" key="3">
    <source>
        <dbReference type="Proteomes" id="UP001524642"/>
    </source>
</evidence>
<evidence type="ECO:0000256" key="1">
    <source>
        <dbReference type="SAM" id="MobiDB-lite"/>
    </source>
</evidence>
<gene>
    <name evidence="2" type="ORF">NRP21_16965</name>
</gene>
<keyword evidence="3" id="KW-1185">Reference proteome</keyword>
<protein>
    <submittedName>
        <fullName evidence="2">Uncharacterized protein</fullName>
    </submittedName>
</protein>
<dbReference type="Proteomes" id="UP001524642">
    <property type="component" value="Unassembled WGS sequence"/>
</dbReference>